<feature type="non-terminal residue" evidence="4">
    <location>
        <position position="205"/>
    </location>
</feature>
<accession>A0A8J2KHX4</accession>
<dbReference type="OrthoDB" id="2401965at2759"/>
<dbReference type="Pfam" id="PF00012">
    <property type="entry name" value="HSP70"/>
    <property type="match status" value="1"/>
</dbReference>
<dbReference type="InterPro" id="IPR013126">
    <property type="entry name" value="Hsp_70_fam"/>
</dbReference>
<dbReference type="PROSITE" id="PS00297">
    <property type="entry name" value="HSP70_1"/>
    <property type="match status" value="1"/>
</dbReference>
<name>A0A8J2KHX4_9HEXA</name>
<dbReference type="PANTHER" id="PTHR19375">
    <property type="entry name" value="HEAT SHOCK PROTEIN 70KDA"/>
    <property type="match status" value="1"/>
</dbReference>
<proteinExistence type="inferred from homology"/>
<keyword evidence="3" id="KW-0067">ATP-binding</keyword>
<evidence type="ECO:0000313" key="5">
    <source>
        <dbReference type="Proteomes" id="UP000708208"/>
    </source>
</evidence>
<evidence type="ECO:0000313" key="4">
    <source>
        <dbReference type="EMBL" id="CAG7818326.1"/>
    </source>
</evidence>
<dbReference type="GO" id="GO:0005524">
    <property type="term" value="F:ATP binding"/>
    <property type="evidence" value="ECO:0007669"/>
    <property type="project" value="UniProtKB-KW"/>
</dbReference>
<dbReference type="FunFam" id="3.30.30.30:FF:000005">
    <property type="entry name" value="Heat shock protein ssb1"/>
    <property type="match status" value="1"/>
</dbReference>
<sequence length="205" mass="23771">SSPEIERKVKKKYKKHMDQILKKLKLRILQTNDLSEFEIVNEKLVQKHEKFVKEVFRSYEEKFVNIQIKTKLRPAIGIDLGTTYCCVSVCLNGDIQIMPNEVGKNTTPSYIGIGGEHTFIGQRAKEQAYLRPLSTVFNAKRLIGRNYDDPIVQKDIELWPFEVINVDSHPVIRVEGRNYLPEEISAEILKELKRQAEEFLSRPIA</sequence>
<evidence type="ECO:0000256" key="2">
    <source>
        <dbReference type="ARBA" id="ARBA00022741"/>
    </source>
</evidence>
<comment type="similarity">
    <text evidence="1">Belongs to the heat shock protein 70 family.</text>
</comment>
<dbReference type="AlphaFoldDB" id="A0A8J2KHX4"/>
<evidence type="ECO:0000256" key="1">
    <source>
        <dbReference type="ARBA" id="ARBA00007381"/>
    </source>
</evidence>
<organism evidence="4 5">
    <name type="scientific">Allacma fusca</name>
    <dbReference type="NCBI Taxonomy" id="39272"/>
    <lineage>
        <taxon>Eukaryota</taxon>
        <taxon>Metazoa</taxon>
        <taxon>Ecdysozoa</taxon>
        <taxon>Arthropoda</taxon>
        <taxon>Hexapoda</taxon>
        <taxon>Collembola</taxon>
        <taxon>Symphypleona</taxon>
        <taxon>Sminthuridae</taxon>
        <taxon>Allacma</taxon>
    </lineage>
</organism>
<dbReference type="InterPro" id="IPR018181">
    <property type="entry name" value="Heat_shock_70_CS"/>
</dbReference>
<feature type="non-terminal residue" evidence="4">
    <location>
        <position position="1"/>
    </location>
</feature>
<dbReference type="Proteomes" id="UP000708208">
    <property type="component" value="Unassembled WGS sequence"/>
</dbReference>
<keyword evidence="2" id="KW-0547">Nucleotide-binding</keyword>
<evidence type="ECO:0000256" key="3">
    <source>
        <dbReference type="ARBA" id="ARBA00022840"/>
    </source>
</evidence>
<keyword evidence="5" id="KW-1185">Reference proteome</keyword>
<comment type="caution">
    <text evidence="4">The sequence shown here is derived from an EMBL/GenBank/DDBJ whole genome shotgun (WGS) entry which is preliminary data.</text>
</comment>
<protein>
    <recommendedName>
        <fullName evidence="6">Heat shock protein 70</fullName>
    </recommendedName>
</protein>
<reference evidence="4" key="1">
    <citation type="submission" date="2021-06" db="EMBL/GenBank/DDBJ databases">
        <authorList>
            <person name="Hodson N. C."/>
            <person name="Mongue J. A."/>
            <person name="Jaron S. K."/>
        </authorList>
    </citation>
    <scope>NUCLEOTIDE SEQUENCE</scope>
</reference>
<gene>
    <name evidence="4" type="ORF">AFUS01_LOCUS28839</name>
</gene>
<evidence type="ECO:0008006" key="6">
    <source>
        <dbReference type="Google" id="ProtNLM"/>
    </source>
</evidence>
<dbReference type="GO" id="GO:0140662">
    <property type="term" value="F:ATP-dependent protein folding chaperone"/>
    <property type="evidence" value="ECO:0007669"/>
    <property type="project" value="InterPro"/>
</dbReference>
<dbReference type="EMBL" id="CAJVCH010418000">
    <property type="protein sequence ID" value="CAG7818326.1"/>
    <property type="molecule type" value="Genomic_DNA"/>
</dbReference>